<dbReference type="GO" id="GO:0005737">
    <property type="term" value="C:cytoplasm"/>
    <property type="evidence" value="ECO:0007669"/>
    <property type="project" value="TreeGrafter"/>
</dbReference>
<dbReference type="InterPro" id="IPR036291">
    <property type="entry name" value="NAD(P)-bd_dom_sf"/>
</dbReference>
<dbReference type="HOGENOM" id="CLU_1098133_0_0_12"/>
<gene>
    <name evidence="1" type="ordered locus">Turpa_2165</name>
</gene>
<dbReference type="AlphaFoldDB" id="I4B6A3"/>
<dbReference type="STRING" id="869212.Turpa_2165"/>
<dbReference type="Gene3D" id="3.40.50.720">
    <property type="entry name" value="NAD(P)-binding Rossmann-like Domain"/>
    <property type="match status" value="1"/>
</dbReference>
<dbReference type="SUPFAM" id="SSF51735">
    <property type="entry name" value="NAD(P)-binding Rossmann-fold domains"/>
    <property type="match status" value="1"/>
</dbReference>
<name>I4B6A3_TURPD</name>
<dbReference type="PANTHER" id="PTHR48079">
    <property type="entry name" value="PROTEIN YEEZ"/>
    <property type="match status" value="1"/>
</dbReference>
<evidence type="ECO:0000313" key="1">
    <source>
        <dbReference type="EMBL" id="AFM12810.1"/>
    </source>
</evidence>
<dbReference type="OrthoDB" id="9808276at2"/>
<dbReference type="RefSeq" id="WP_014803316.1">
    <property type="nucleotide sequence ID" value="NC_018020.1"/>
</dbReference>
<organism evidence="1 2">
    <name type="scientific">Turneriella parva (strain ATCC BAA-1111 / DSM 21527 / NCTC 11395 / H)</name>
    <name type="common">Leptospira parva</name>
    <dbReference type="NCBI Taxonomy" id="869212"/>
    <lineage>
        <taxon>Bacteria</taxon>
        <taxon>Pseudomonadati</taxon>
        <taxon>Spirochaetota</taxon>
        <taxon>Spirochaetia</taxon>
        <taxon>Leptospirales</taxon>
        <taxon>Leptospiraceae</taxon>
        <taxon>Turneriella</taxon>
    </lineage>
</organism>
<dbReference type="KEGG" id="tpx:Turpa_2165"/>
<dbReference type="PANTHER" id="PTHR48079:SF6">
    <property type="entry name" value="NAD(P)-BINDING DOMAIN-CONTAINING PROTEIN-RELATED"/>
    <property type="match status" value="1"/>
</dbReference>
<dbReference type="Proteomes" id="UP000006048">
    <property type="component" value="Chromosome"/>
</dbReference>
<dbReference type="GO" id="GO:0004029">
    <property type="term" value="F:aldehyde dehydrogenase (NAD+) activity"/>
    <property type="evidence" value="ECO:0007669"/>
    <property type="project" value="TreeGrafter"/>
</dbReference>
<reference evidence="1 2" key="1">
    <citation type="submission" date="2012-06" db="EMBL/GenBank/DDBJ databases">
        <title>The complete chromosome of genome of Turneriella parva DSM 21527.</title>
        <authorList>
            <consortium name="US DOE Joint Genome Institute (JGI-PGF)"/>
            <person name="Lucas S."/>
            <person name="Han J."/>
            <person name="Lapidus A."/>
            <person name="Bruce D."/>
            <person name="Goodwin L."/>
            <person name="Pitluck S."/>
            <person name="Peters L."/>
            <person name="Kyrpides N."/>
            <person name="Mavromatis K."/>
            <person name="Ivanova N."/>
            <person name="Mikhailova N."/>
            <person name="Chertkov O."/>
            <person name="Detter J.C."/>
            <person name="Tapia R."/>
            <person name="Han C."/>
            <person name="Land M."/>
            <person name="Hauser L."/>
            <person name="Markowitz V."/>
            <person name="Cheng J.-F."/>
            <person name="Hugenholtz P."/>
            <person name="Woyke T."/>
            <person name="Wu D."/>
            <person name="Gronow S."/>
            <person name="Wellnitz S."/>
            <person name="Brambilla E."/>
            <person name="Klenk H.-P."/>
            <person name="Eisen J.A."/>
        </authorList>
    </citation>
    <scope>NUCLEOTIDE SEQUENCE [LARGE SCALE GENOMIC DNA]</scope>
    <source>
        <strain evidence="2">ATCC BAA-1111 / DSM 21527 / NCTC 11395 / H</strain>
    </source>
</reference>
<protein>
    <submittedName>
        <fullName evidence="1">NAD-dependent epimerase/dehydratase</fullName>
    </submittedName>
</protein>
<sequence length="253" mass="27908">MQAVIAGFGFLGQRIAERLRASGYELTVIRRSARGPETIGIKFVQCDLMQSPPDLPGGDFDLAVFCLAPGMRSADLYRKTYCDAQQNFLKNQQAAEYIYISSTAVYPEKTGTYAEQDGSKHSERAEVLLDAETIAVRQNACVLRLAGLYSAERPIYGSSAGAYTEDKLVHFIHRDDAAAAAQFAAERKLKGIYNVHDGNPQWRSAILQRLGLAAPQAVQGEKRRISAEKLFATGFRPQYKSYFEGVGLDPLKS</sequence>
<keyword evidence="2" id="KW-1185">Reference proteome</keyword>
<accession>I4B6A3</accession>
<evidence type="ECO:0000313" key="2">
    <source>
        <dbReference type="Proteomes" id="UP000006048"/>
    </source>
</evidence>
<proteinExistence type="predicted"/>
<dbReference type="EMBL" id="CP002959">
    <property type="protein sequence ID" value="AFM12810.1"/>
    <property type="molecule type" value="Genomic_DNA"/>
</dbReference>
<dbReference type="InterPro" id="IPR051783">
    <property type="entry name" value="NAD(P)-dependent_oxidoreduct"/>
</dbReference>